<name>A0A172TRK0_9BACT</name>
<evidence type="ECO:0000256" key="3">
    <source>
        <dbReference type="ARBA" id="ARBA00011233"/>
    </source>
</evidence>
<dbReference type="PANTHER" id="PTHR30246:SF1">
    <property type="entry name" value="2-DEHYDRO-3-DEOXY-6-PHOSPHOGALACTONATE ALDOLASE-RELATED"/>
    <property type="match status" value="1"/>
</dbReference>
<dbReference type="InterPro" id="IPR013785">
    <property type="entry name" value="Aldolase_TIM"/>
</dbReference>
<sequence>MHKKEQVLQALLNQKLLPLYYHESASTSLAVLRALYKGGVRLVEYTNRGANALSNFSELRKAVDVDMPDMLLGIGTIKNKNQAKQYIDAGADFIVCPSTNTEVAQVTQDAGLLWIPGCMTPTEIAMAENAGAELVKIFPGNLLGPSYISAVKDLFPGLKFMPTGGVEVEESNLKSWFNAGVVAVGMGSKLITKDMMEQRDETSIANASIKALALAQEAAK</sequence>
<dbReference type="KEGG" id="fla:SY85_03535"/>
<comment type="pathway">
    <text evidence="1">Carbohydrate acid metabolism.</text>
</comment>
<dbReference type="PATRIC" id="fig|1492898.3.peg.771"/>
<dbReference type="RefSeq" id="WP_066401839.1">
    <property type="nucleotide sequence ID" value="NZ_CP011390.1"/>
</dbReference>
<evidence type="ECO:0000256" key="5">
    <source>
        <dbReference type="ARBA" id="ARBA00023277"/>
    </source>
</evidence>
<evidence type="ECO:0000256" key="2">
    <source>
        <dbReference type="ARBA" id="ARBA00006906"/>
    </source>
</evidence>
<dbReference type="STRING" id="1492898.SY85_03535"/>
<dbReference type="OrthoDB" id="9802667at2"/>
<gene>
    <name evidence="6" type="ORF">SY85_03535</name>
</gene>
<dbReference type="InterPro" id="IPR000887">
    <property type="entry name" value="Aldlse_KDPG_KHG"/>
</dbReference>
<dbReference type="CDD" id="cd00452">
    <property type="entry name" value="KDPG_aldolase"/>
    <property type="match status" value="1"/>
</dbReference>
<dbReference type="NCBIfam" id="TIGR01182">
    <property type="entry name" value="eda"/>
    <property type="match status" value="1"/>
</dbReference>
<dbReference type="Gene3D" id="3.20.20.70">
    <property type="entry name" value="Aldolase class I"/>
    <property type="match status" value="1"/>
</dbReference>
<organism evidence="6 7">
    <name type="scientific">Flavisolibacter tropicus</name>
    <dbReference type="NCBI Taxonomy" id="1492898"/>
    <lineage>
        <taxon>Bacteria</taxon>
        <taxon>Pseudomonadati</taxon>
        <taxon>Bacteroidota</taxon>
        <taxon>Chitinophagia</taxon>
        <taxon>Chitinophagales</taxon>
        <taxon>Chitinophagaceae</taxon>
        <taxon>Flavisolibacter</taxon>
    </lineage>
</organism>
<dbReference type="GO" id="GO:0016829">
    <property type="term" value="F:lyase activity"/>
    <property type="evidence" value="ECO:0007669"/>
    <property type="project" value="UniProtKB-KW"/>
</dbReference>
<keyword evidence="7" id="KW-1185">Reference proteome</keyword>
<dbReference type="PANTHER" id="PTHR30246">
    <property type="entry name" value="2-KETO-3-DEOXY-6-PHOSPHOGLUCONATE ALDOLASE"/>
    <property type="match status" value="1"/>
</dbReference>
<keyword evidence="5" id="KW-0119">Carbohydrate metabolism</keyword>
<comment type="subunit">
    <text evidence="3">Homotrimer.</text>
</comment>
<evidence type="ECO:0000256" key="4">
    <source>
        <dbReference type="ARBA" id="ARBA00023239"/>
    </source>
</evidence>
<dbReference type="AlphaFoldDB" id="A0A172TRK0"/>
<keyword evidence="4" id="KW-0456">Lyase</keyword>
<reference evidence="7" key="1">
    <citation type="submission" date="2015-01" db="EMBL/GenBank/DDBJ databases">
        <title>Flavisolibacter sp./LCS9/ whole genome sequencing.</title>
        <authorList>
            <person name="Kim M.K."/>
            <person name="Srinivasan S."/>
            <person name="Lee J.-J."/>
        </authorList>
    </citation>
    <scope>NUCLEOTIDE SEQUENCE [LARGE SCALE GENOMIC DNA]</scope>
    <source>
        <strain evidence="7">LCS9</strain>
    </source>
</reference>
<evidence type="ECO:0000313" key="7">
    <source>
        <dbReference type="Proteomes" id="UP000077177"/>
    </source>
</evidence>
<reference evidence="6 7" key="2">
    <citation type="journal article" date="2016" name="Int. J. Syst. Evol. Microbiol.">
        <title>Flavisolibacter tropicus sp. nov., isolated from tropical soil.</title>
        <authorList>
            <person name="Lee J.J."/>
            <person name="Kang M.S."/>
            <person name="Kim G.S."/>
            <person name="Lee C.S."/>
            <person name="Lim S."/>
            <person name="Lee J."/>
            <person name="Roh S.H."/>
            <person name="Kang H."/>
            <person name="Ha J.M."/>
            <person name="Bae S."/>
            <person name="Jung H.Y."/>
            <person name="Kim M.K."/>
        </authorList>
    </citation>
    <scope>NUCLEOTIDE SEQUENCE [LARGE SCALE GENOMIC DNA]</scope>
    <source>
        <strain evidence="6 7">LCS9</strain>
    </source>
</reference>
<dbReference type="Proteomes" id="UP000077177">
    <property type="component" value="Chromosome"/>
</dbReference>
<comment type="similarity">
    <text evidence="2">Belongs to the KHG/KDPG aldolase family.</text>
</comment>
<protein>
    <submittedName>
        <fullName evidence="6">Ketohydroxyglutarate aldolase</fullName>
    </submittedName>
</protein>
<accession>A0A172TRK0</accession>
<evidence type="ECO:0000256" key="1">
    <source>
        <dbReference type="ARBA" id="ARBA00004761"/>
    </source>
</evidence>
<evidence type="ECO:0000313" key="6">
    <source>
        <dbReference type="EMBL" id="ANE49705.1"/>
    </source>
</evidence>
<dbReference type="EMBL" id="CP011390">
    <property type="protein sequence ID" value="ANE49705.1"/>
    <property type="molecule type" value="Genomic_DNA"/>
</dbReference>
<proteinExistence type="inferred from homology"/>
<dbReference type="SUPFAM" id="SSF51569">
    <property type="entry name" value="Aldolase"/>
    <property type="match status" value="1"/>
</dbReference>
<dbReference type="Pfam" id="PF01081">
    <property type="entry name" value="Aldolase"/>
    <property type="match status" value="1"/>
</dbReference>